<dbReference type="Proteomes" id="UP000281474">
    <property type="component" value="Unassembled WGS sequence"/>
</dbReference>
<comment type="subcellular location">
    <subcellularLocation>
        <location evidence="5">Periplasm</location>
    </subcellularLocation>
</comment>
<dbReference type="InterPro" id="IPR008972">
    <property type="entry name" value="Cupredoxin"/>
</dbReference>
<dbReference type="GO" id="GO:0009055">
    <property type="term" value="F:electron transfer activity"/>
    <property type="evidence" value="ECO:0007669"/>
    <property type="project" value="InterPro"/>
</dbReference>
<feature type="chain" id="PRO_5017844900" description="Azurin" evidence="5">
    <location>
        <begin position="21"/>
        <end position="150"/>
    </location>
</feature>
<evidence type="ECO:0000256" key="3">
    <source>
        <dbReference type="ARBA" id="ARBA00022982"/>
    </source>
</evidence>
<dbReference type="InterPro" id="IPR014068">
    <property type="entry name" value="Azurin"/>
</dbReference>
<keyword evidence="8" id="KW-1185">Reference proteome</keyword>
<dbReference type="AlphaFoldDB" id="A0A3L8PXS0"/>
<dbReference type="InterPro" id="IPR000923">
    <property type="entry name" value="BlueCu_1"/>
</dbReference>
<dbReference type="PANTHER" id="PTHR38439:SF2">
    <property type="entry name" value="OUTER MEMBRANE PROTEIN H.8"/>
    <property type="match status" value="1"/>
</dbReference>
<name>A0A3L8PXS0_9GAMM</name>
<dbReference type="GO" id="GO:0005507">
    <property type="term" value="F:copper ion binding"/>
    <property type="evidence" value="ECO:0007669"/>
    <property type="project" value="UniProtKB-UniRule"/>
</dbReference>
<keyword evidence="3 5" id="KW-0249">Electron transport</keyword>
<accession>A0A3L8PXS0</accession>
<evidence type="ECO:0000256" key="2">
    <source>
        <dbReference type="ARBA" id="ARBA00022723"/>
    </source>
</evidence>
<dbReference type="EMBL" id="QZEI01000020">
    <property type="protein sequence ID" value="RLV60120.1"/>
    <property type="molecule type" value="Genomic_DNA"/>
</dbReference>
<comment type="caution">
    <text evidence="7">The sequence shown here is derived from an EMBL/GenBank/DDBJ whole genome shotgun (WGS) entry which is preliminary data.</text>
</comment>
<sequence>MKIKLWLASTALAFSFNAFAGTCSFDIAVMDALKFSKPSITISKSKCDKVTINLMHIGKLPKTTMGHNWVLTKSTDVEAAALAGQMAGVASNFVLMGDKRIIASTKIIGGGESTSITFDTKMLMTGGGYTYFCSFPGHHYIMKGMFIVNP</sequence>
<reference evidence="7 8" key="1">
    <citation type="submission" date="2018-09" db="EMBL/GenBank/DDBJ databases">
        <title>Phylogeny of the Shewanellaceae, and recommendation for two new genera, Pseudoshewanella and Parashewanella.</title>
        <authorList>
            <person name="Wang G."/>
        </authorList>
    </citation>
    <scope>NUCLEOTIDE SEQUENCE [LARGE SCALE GENOMIC DNA]</scope>
    <source>
        <strain evidence="7 8">C51</strain>
    </source>
</reference>
<keyword evidence="5" id="KW-0732">Signal</keyword>
<protein>
    <recommendedName>
        <fullName evidence="5">Azurin</fullName>
    </recommendedName>
</protein>
<keyword evidence="1 5" id="KW-0813">Transport</keyword>
<organism evidence="7 8">
    <name type="scientific">Parashewanella curva</name>
    <dbReference type="NCBI Taxonomy" id="2338552"/>
    <lineage>
        <taxon>Bacteria</taxon>
        <taxon>Pseudomonadati</taxon>
        <taxon>Pseudomonadota</taxon>
        <taxon>Gammaproteobacteria</taxon>
        <taxon>Alteromonadales</taxon>
        <taxon>Shewanellaceae</taxon>
        <taxon>Parashewanella</taxon>
    </lineage>
</organism>
<dbReference type="PANTHER" id="PTHR38439">
    <property type="entry name" value="AURACYANIN-B"/>
    <property type="match status" value="1"/>
</dbReference>
<dbReference type="InterPro" id="IPR028871">
    <property type="entry name" value="BlueCu_1_BS"/>
</dbReference>
<evidence type="ECO:0000256" key="1">
    <source>
        <dbReference type="ARBA" id="ARBA00022448"/>
    </source>
</evidence>
<feature type="domain" description="Blue (type 1) copper" evidence="6">
    <location>
        <begin position="24"/>
        <end position="149"/>
    </location>
</feature>
<evidence type="ECO:0000313" key="8">
    <source>
        <dbReference type="Proteomes" id="UP000281474"/>
    </source>
</evidence>
<evidence type="ECO:0000256" key="5">
    <source>
        <dbReference type="RuleBase" id="RU363017"/>
    </source>
</evidence>
<evidence type="ECO:0000256" key="4">
    <source>
        <dbReference type="ARBA" id="ARBA00023008"/>
    </source>
</evidence>
<keyword evidence="2 5" id="KW-0479">Metal-binding</keyword>
<dbReference type="OrthoDB" id="9814063at2"/>
<dbReference type="GO" id="GO:0042597">
    <property type="term" value="C:periplasmic space"/>
    <property type="evidence" value="ECO:0007669"/>
    <property type="project" value="UniProtKB-SubCell"/>
</dbReference>
<gene>
    <name evidence="7" type="primary">azu</name>
    <name evidence="7" type="ORF">D5018_08260</name>
</gene>
<keyword evidence="5" id="KW-0574">Periplasm</keyword>
<dbReference type="Pfam" id="PF00127">
    <property type="entry name" value="Copper-bind"/>
    <property type="match status" value="1"/>
</dbReference>
<dbReference type="RefSeq" id="WP_121838539.1">
    <property type="nucleotide sequence ID" value="NZ_ML014769.1"/>
</dbReference>
<evidence type="ECO:0000313" key="7">
    <source>
        <dbReference type="EMBL" id="RLV60120.1"/>
    </source>
</evidence>
<dbReference type="CDD" id="cd13922">
    <property type="entry name" value="Azurin"/>
    <property type="match status" value="1"/>
</dbReference>
<proteinExistence type="predicted"/>
<evidence type="ECO:0000259" key="6">
    <source>
        <dbReference type="Pfam" id="PF00127"/>
    </source>
</evidence>
<dbReference type="NCBIfam" id="TIGR02695">
    <property type="entry name" value="azurin"/>
    <property type="match status" value="1"/>
</dbReference>
<comment type="function">
    <text evidence="5">Transfers electrons from cytochrome c551 to cytochrome oxidase.</text>
</comment>
<dbReference type="InterPro" id="IPR050845">
    <property type="entry name" value="Cu-binding_ET"/>
</dbReference>
<feature type="signal peptide" evidence="5">
    <location>
        <begin position="1"/>
        <end position="20"/>
    </location>
</feature>
<dbReference type="SUPFAM" id="SSF49503">
    <property type="entry name" value="Cupredoxins"/>
    <property type="match status" value="1"/>
</dbReference>
<keyword evidence="4 5" id="KW-0186">Copper</keyword>
<dbReference type="PROSITE" id="PS00196">
    <property type="entry name" value="COPPER_BLUE"/>
    <property type="match status" value="1"/>
</dbReference>
<dbReference type="Gene3D" id="2.60.40.420">
    <property type="entry name" value="Cupredoxins - blue copper proteins"/>
    <property type="match status" value="1"/>
</dbReference>